<evidence type="ECO:0000256" key="1">
    <source>
        <dbReference type="ARBA" id="ARBA00023157"/>
    </source>
</evidence>
<dbReference type="GO" id="GO:0005737">
    <property type="term" value="C:cytoplasm"/>
    <property type="evidence" value="ECO:0007669"/>
    <property type="project" value="TreeGrafter"/>
</dbReference>
<evidence type="ECO:0000313" key="3">
    <source>
        <dbReference type="EMBL" id="KAK7795105.1"/>
    </source>
</evidence>
<reference evidence="3 4" key="1">
    <citation type="journal article" date="2023" name="bioRxiv">
        <title>Conserved and derived expression patterns and positive selection on dental genes reveal complex evolutionary context of ever-growing rodent molars.</title>
        <authorList>
            <person name="Calamari Z.T."/>
            <person name="Song A."/>
            <person name="Cohen E."/>
            <person name="Akter M."/>
            <person name="Roy R.D."/>
            <person name="Hallikas O."/>
            <person name="Christensen M.M."/>
            <person name="Li P."/>
            <person name="Marangoni P."/>
            <person name="Jernvall J."/>
            <person name="Klein O.D."/>
        </authorList>
    </citation>
    <scope>NUCLEOTIDE SEQUENCE [LARGE SCALE GENOMIC DNA]</scope>
    <source>
        <strain evidence="3">V071</strain>
    </source>
</reference>
<dbReference type="Pfam" id="PF00089">
    <property type="entry name" value="Trypsin"/>
    <property type="match status" value="1"/>
</dbReference>
<keyword evidence="1" id="KW-1015">Disulfide bond</keyword>
<dbReference type="GO" id="GO:0006508">
    <property type="term" value="P:proteolysis"/>
    <property type="evidence" value="ECO:0007669"/>
    <property type="project" value="InterPro"/>
</dbReference>
<gene>
    <name evidence="3" type="ORF">U0070_021427</name>
</gene>
<dbReference type="PANTHER" id="PTHR24271">
    <property type="entry name" value="KALLIKREIN-RELATED"/>
    <property type="match status" value="1"/>
</dbReference>
<dbReference type="InterPro" id="IPR009003">
    <property type="entry name" value="Peptidase_S1_PA"/>
</dbReference>
<dbReference type="AlphaFoldDB" id="A0AAW0GZ60"/>
<dbReference type="PROSITE" id="PS50240">
    <property type="entry name" value="TRYPSIN_DOM"/>
    <property type="match status" value="1"/>
</dbReference>
<organism evidence="3 4">
    <name type="scientific">Myodes glareolus</name>
    <name type="common">Bank vole</name>
    <name type="synonym">Clethrionomys glareolus</name>
    <dbReference type="NCBI Taxonomy" id="447135"/>
    <lineage>
        <taxon>Eukaryota</taxon>
        <taxon>Metazoa</taxon>
        <taxon>Chordata</taxon>
        <taxon>Craniata</taxon>
        <taxon>Vertebrata</taxon>
        <taxon>Euteleostomi</taxon>
        <taxon>Mammalia</taxon>
        <taxon>Eutheria</taxon>
        <taxon>Euarchontoglires</taxon>
        <taxon>Glires</taxon>
        <taxon>Rodentia</taxon>
        <taxon>Myomorpha</taxon>
        <taxon>Muroidea</taxon>
        <taxon>Cricetidae</taxon>
        <taxon>Arvicolinae</taxon>
        <taxon>Myodes</taxon>
    </lineage>
</organism>
<dbReference type="PRINTS" id="PR00722">
    <property type="entry name" value="CHYMOTRYPSIN"/>
</dbReference>
<dbReference type="Proteomes" id="UP001488838">
    <property type="component" value="Unassembled WGS sequence"/>
</dbReference>
<dbReference type="EMBL" id="JBBHLL010003454">
    <property type="protein sequence ID" value="KAK7795105.1"/>
    <property type="molecule type" value="Genomic_DNA"/>
</dbReference>
<dbReference type="PANTHER" id="PTHR24271:SF70">
    <property type="entry name" value="GRANZYME H"/>
    <property type="match status" value="1"/>
</dbReference>
<dbReference type="InterPro" id="IPR043504">
    <property type="entry name" value="Peptidase_S1_PA_chymotrypsin"/>
</dbReference>
<protein>
    <recommendedName>
        <fullName evidence="2">Peptidase S1 domain-containing protein</fullName>
    </recommendedName>
</protein>
<evidence type="ECO:0000313" key="4">
    <source>
        <dbReference type="Proteomes" id="UP001488838"/>
    </source>
</evidence>
<dbReference type="GO" id="GO:0004252">
    <property type="term" value="F:serine-type endopeptidase activity"/>
    <property type="evidence" value="ECO:0007669"/>
    <property type="project" value="InterPro"/>
</dbReference>
<dbReference type="FunFam" id="2.40.10.10:FF:000005">
    <property type="entry name" value="Serine protease 37"/>
    <property type="match status" value="1"/>
</dbReference>
<proteinExistence type="predicted"/>
<dbReference type="InterPro" id="IPR001314">
    <property type="entry name" value="Peptidase_S1A"/>
</dbReference>
<sequence length="109" mass="12155">MAFVEFVNIDGNKSRCGGFLVKDNFVLTAAHCRGSSMKVTLGAHNVTIKEKTQQIIPVAKAIPHPDYNLMDNSNDIMPLKLERKAKRTKAVKPLNLPRRKVCVKDRPGL</sequence>
<dbReference type="InterPro" id="IPR001254">
    <property type="entry name" value="Trypsin_dom"/>
</dbReference>
<keyword evidence="4" id="KW-1185">Reference proteome</keyword>
<dbReference type="InterPro" id="IPR018114">
    <property type="entry name" value="TRYPSIN_HIS"/>
</dbReference>
<dbReference type="SUPFAM" id="SSF50494">
    <property type="entry name" value="Trypsin-like serine proteases"/>
    <property type="match status" value="1"/>
</dbReference>
<evidence type="ECO:0000259" key="2">
    <source>
        <dbReference type="PROSITE" id="PS50240"/>
    </source>
</evidence>
<name>A0AAW0GZ60_MYOGA</name>
<dbReference type="Gene3D" id="2.40.10.10">
    <property type="entry name" value="Trypsin-like serine proteases"/>
    <property type="match status" value="1"/>
</dbReference>
<feature type="domain" description="Peptidase S1" evidence="2">
    <location>
        <begin position="1"/>
        <end position="109"/>
    </location>
</feature>
<dbReference type="PROSITE" id="PS00134">
    <property type="entry name" value="TRYPSIN_HIS"/>
    <property type="match status" value="1"/>
</dbReference>
<comment type="caution">
    <text evidence="3">The sequence shown here is derived from an EMBL/GenBank/DDBJ whole genome shotgun (WGS) entry which is preliminary data.</text>
</comment>
<accession>A0AAW0GZ60</accession>